<dbReference type="EMBL" id="CASHSV030000311">
    <property type="protein sequence ID" value="CAJ2657344.1"/>
    <property type="molecule type" value="Genomic_DNA"/>
</dbReference>
<comment type="caution">
    <text evidence="1">The sequence shown here is derived from an EMBL/GenBank/DDBJ whole genome shotgun (WGS) entry which is preliminary data.</text>
</comment>
<keyword evidence="2" id="KW-1185">Reference proteome</keyword>
<dbReference type="Proteomes" id="UP001177021">
    <property type="component" value="Unassembled WGS sequence"/>
</dbReference>
<protein>
    <submittedName>
        <fullName evidence="1">Uncharacterized protein</fullName>
    </submittedName>
</protein>
<organism evidence="1 2">
    <name type="scientific">Trifolium pratense</name>
    <name type="common">Red clover</name>
    <dbReference type="NCBI Taxonomy" id="57577"/>
    <lineage>
        <taxon>Eukaryota</taxon>
        <taxon>Viridiplantae</taxon>
        <taxon>Streptophyta</taxon>
        <taxon>Embryophyta</taxon>
        <taxon>Tracheophyta</taxon>
        <taxon>Spermatophyta</taxon>
        <taxon>Magnoliopsida</taxon>
        <taxon>eudicotyledons</taxon>
        <taxon>Gunneridae</taxon>
        <taxon>Pentapetalae</taxon>
        <taxon>rosids</taxon>
        <taxon>fabids</taxon>
        <taxon>Fabales</taxon>
        <taxon>Fabaceae</taxon>
        <taxon>Papilionoideae</taxon>
        <taxon>50 kb inversion clade</taxon>
        <taxon>NPAAA clade</taxon>
        <taxon>Hologalegina</taxon>
        <taxon>IRL clade</taxon>
        <taxon>Trifolieae</taxon>
        <taxon>Trifolium</taxon>
    </lineage>
</organism>
<name>A0ACB0KN45_TRIPR</name>
<sequence length="174" mass="19855">MKKAITVLRNMGPFRFAIKEARETAFLVAKCFCVLHVTDNYLISPVITYGHSMLPTIDATSTIFLTERISTRFGKVAHGDIVVLRLPHNPRQTVAKRLVGLEGDRITYVSSRLSKKKKKKHMFLVPKGHVWVEGDNKYNSNDSRSFGPVPYGLIESKLFWRVSPLKDFGSFWNK</sequence>
<reference evidence="1" key="1">
    <citation type="submission" date="2023-10" db="EMBL/GenBank/DDBJ databases">
        <authorList>
            <person name="Rodriguez Cubillos JULIANA M."/>
            <person name="De Vega J."/>
        </authorList>
    </citation>
    <scope>NUCLEOTIDE SEQUENCE</scope>
</reference>
<evidence type="ECO:0000313" key="2">
    <source>
        <dbReference type="Proteomes" id="UP001177021"/>
    </source>
</evidence>
<gene>
    <name evidence="1" type="ORF">MILVUS5_LOCUS23936</name>
</gene>
<accession>A0ACB0KN45</accession>
<evidence type="ECO:0000313" key="1">
    <source>
        <dbReference type="EMBL" id="CAJ2657344.1"/>
    </source>
</evidence>
<proteinExistence type="predicted"/>